<dbReference type="Gene3D" id="3.40.50.200">
    <property type="entry name" value="Peptidase S8/S53 domain"/>
    <property type="match status" value="1"/>
</dbReference>
<dbReference type="SUPFAM" id="SSF52743">
    <property type="entry name" value="Subtilisin-like"/>
    <property type="match status" value="1"/>
</dbReference>
<proteinExistence type="predicted"/>
<organism evidence="2 3">
    <name type="scientific">Telmatocola sphagniphila</name>
    <dbReference type="NCBI Taxonomy" id="1123043"/>
    <lineage>
        <taxon>Bacteria</taxon>
        <taxon>Pseudomonadati</taxon>
        <taxon>Planctomycetota</taxon>
        <taxon>Planctomycetia</taxon>
        <taxon>Gemmatales</taxon>
        <taxon>Gemmataceae</taxon>
    </lineage>
</organism>
<evidence type="ECO:0000313" key="3">
    <source>
        <dbReference type="Proteomes" id="UP000676194"/>
    </source>
</evidence>
<dbReference type="EMBL" id="CP074694">
    <property type="protein sequence ID" value="QVL34455.1"/>
    <property type="molecule type" value="Genomic_DNA"/>
</dbReference>
<keyword evidence="3" id="KW-1185">Reference proteome</keyword>
<dbReference type="KEGG" id="tsph:KIH39_11265"/>
<dbReference type="GO" id="GO:0004252">
    <property type="term" value="F:serine-type endopeptidase activity"/>
    <property type="evidence" value="ECO:0007669"/>
    <property type="project" value="InterPro"/>
</dbReference>
<dbReference type="RefSeq" id="WP_213499459.1">
    <property type="nucleotide sequence ID" value="NZ_CP074694.1"/>
</dbReference>
<dbReference type="AlphaFoldDB" id="A0A8E6B949"/>
<accession>A0A8E6B949</accession>
<evidence type="ECO:0000256" key="1">
    <source>
        <dbReference type="SAM" id="MobiDB-lite"/>
    </source>
</evidence>
<sequence length="918" mass="101311">MGMPIYSHWRRWLVTGICLLGGLISIARGQQSQYPPLPQKFHVVIHYKISNTPDGRFLEYKEMSKYFNSLGFVPSPREDADLDGENPSADMLPGTIASDKAVSLLKDKRVETLLIWPEDFKLPDAEGKKVKAIFHLQPGLLAREQQLLFEQTREILLKQGFEEDIGYDHRGYTRLRGLIPTVNVHGLVRDIRTNSSGWFLPELLNRELPYPIRSLNPIRIIQVLREAESAALTVSTLPPAPSAEFLKLSADLRRALAADGGAIKAGRIEIILNYEPSEGSVEYRQAIQSFSPQPFIEGRYGNIITVKVDKLSQAADLARIPFVLSLRFPPASPAVSAGSPAPAPVPKEKTSSLLSNIRAVSFEDNFDIFKATRLNWLHGNQAKGANVRVVLISDDFSGIGAYLSKGLPKNTKVLDLTALRNANVLPDLNTNMGIGSGTQQALAAAQAAPEAQFTLIRVDLSSPHLVLDVAKYIKGDTFICDGIKTLRERLEFDTEVRQREHDIALKNYEEAFADFSEEEGPQKKRQEAQAKLKESKEKQAEIFERTMRLDRLDKALQDLKAAQVVISSVSWNSGYALDGLSPLSRYLEENFIKNAPPVIRNATRLQKPSLWFQAAGDTRGQDWNGNYSDQDGNGVLEFGPEIVNGKWTRELNFLGFRPFGKATDASLPANATVKITIQWREPHLEQYPIEEYRDPISDLKLSLLRQVDPNAEKVANDELEVAGYTEGAAEILKLTPRYGIYERTFVVSIATAGRYALRVEGAKPKTIKPRNFPSLEKEDTQWALKPRIFVEALDAPTKAGGQIVFSDYEVKLGGVAIPADSRGAIAVGAMNTHKQPLATSALGAGAGVDLLVKPDILAYDAVPNLPGNKAGGTPIAASFAGGMAASMLSAGAQQSWFLQALRIAPGSYFEIPDFWFKR</sequence>
<dbReference type="InterPro" id="IPR036852">
    <property type="entry name" value="Peptidase_S8/S53_dom_sf"/>
</dbReference>
<dbReference type="GO" id="GO:0006508">
    <property type="term" value="P:proteolysis"/>
    <property type="evidence" value="ECO:0007669"/>
    <property type="project" value="InterPro"/>
</dbReference>
<feature type="region of interest" description="Disordered" evidence="1">
    <location>
        <begin position="515"/>
        <end position="535"/>
    </location>
</feature>
<reference evidence="2" key="1">
    <citation type="submission" date="2021-05" db="EMBL/GenBank/DDBJ databases">
        <title>Complete genome sequence of the cellulolytic planctomycete Telmatocola sphagniphila SP2T and characterization of the first cellulase from planctomycetes.</title>
        <authorList>
            <person name="Rakitin A.L."/>
            <person name="Beletsky A.V."/>
            <person name="Naumoff D.G."/>
            <person name="Kulichevskaya I.S."/>
            <person name="Mardanov A.V."/>
            <person name="Ravin N.V."/>
            <person name="Dedysh S.N."/>
        </authorList>
    </citation>
    <scope>NUCLEOTIDE SEQUENCE</scope>
    <source>
        <strain evidence="2">SP2T</strain>
    </source>
</reference>
<protein>
    <submittedName>
        <fullName evidence="2">S8/S53 family peptidase</fullName>
    </submittedName>
</protein>
<gene>
    <name evidence="2" type="ORF">KIH39_11265</name>
</gene>
<name>A0A8E6B949_9BACT</name>
<dbReference type="Proteomes" id="UP000676194">
    <property type="component" value="Chromosome"/>
</dbReference>
<feature type="compositionally biased region" description="Basic and acidic residues" evidence="1">
    <location>
        <begin position="520"/>
        <end position="535"/>
    </location>
</feature>
<evidence type="ECO:0000313" key="2">
    <source>
        <dbReference type="EMBL" id="QVL34455.1"/>
    </source>
</evidence>